<dbReference type="GO" id="GO:0006508">
    <property type="term" value="P:proteolysis"/>
    <property type="evidence" value="ECO:0007669"/>
    <property type="project" value="UniProtKB-KW"/>
</dbReference>
<dbReference type="VEuPathDB" id="FungiDB:SDRG_09909"/>
<gene>
    <name evidence="9" type="ORF">SDRG_09909</name>
</gene>
<dbReference type="PANTHER" id="PTHR11802">
    <property type="entry name" value="SERINE PROTEASE FAMILY S10 SERINE CARBOXYPEPTIDASE"/>
    <property type="match status" value="1"/>
</dbReference>
<evidence type="ECO:0000256" key="2">
    <source>
        <dbReference type="ARBA" id="ARBA00022645"/>
    </source>
</evidence>
<feature type="transmembrane region" description="Helical" evidence="8">
    <location>
        <begin position="27"/>
        <end position="46"/>
    </location>
</feature>
<keyword evidence="8" id="KW-0472">Membrane</keyword>
<reference evidence="9 10" key="1">
    <citation type="submission" date="2012-04" db="EMBL/GenBank/DDBJ databases">
        <title>The Genome Sequence of Saprolegnia declina VS20.</title>
        <authorList>
            <consortium name="The Broad Institute Genome Sequencing Platform"/>
            <person name="Russ C."/>
            <person name="Nusbaum C."/>
            <person name="Tyler B."/>
            <person name="van West P."/>
            <person name="Dieguez-Uribeondo J."/>
            <person name="de Bruijn I."/>
            <person name="Tripathy S."/>
            <person name="Jiang R."/>
            <person name="Young S.K."/>
            <person name="Zeng Q."/>
            <person name="Gargeya S."/>
            <person name="Fitzgerald M."/>
            <person name="Haas B."/>
            <person name="Abouelleil A."/>
            <person name="Alvarado L."/>
            <person name="Arachchi H.M."/>
            <person name="Berlin A."/>
            <person name="Chapman S.B."/>
            <person name="Goldberg J."/>
            <person name="Griggs A."/>
            <person name="Gujja S."/>
            <person name="Hansen M."/>
            <person name="Howarth C."/>
            <person name="Imamovic A."/>
            <person name="Larimer J."/>
            <person name="McCowen C."/>
            <person name="Montmayeur A."/>
            <person name="Murphy C."/>
            <person name="Neiman D."/>
            <person name="Pearson M."/>
            <person name="Priest M."/>
            <person name="Roberts A."/>
            <person name="Saif S."/>
            <person name="Shea T."/>
            <person name="Sisk P."/>
            <person name="Sykes S."/>
            <person name="Wortman J."/>
            <person name="Nusbaum C."/>
            <person name="Birren B."/>
        </authorList>
    </citation>
    <scope>NUCLEOTIDE SEQUENCE [LARGE SCALE GENOMIC DNA]</scope>
    <source>
        <strain evidence="9 10">VS20</strain>
    </source>
</reference>
<keyword evidence="5 7" id="KW-0378">Hydrolase</keyword>
<dbReference type="InParanoid" id="T0RR84"/>
<evidence type="ECO:0000313" key="9">
    <source>
        <dbReference type="EMBL" id="EQC32592.1"/>
    </source>
</evidence>
<dbReference type="OrthoDB" id="443318at2759"/>
<dbReference type="Pfam" id="PF00450">
    <property type="entry name" value="Peptidase_S10"/>
    <property type="match status" value="1"/>
</dbReference>
<keyword evidence="10" id="KW-1185">Reference proteome</keyword>
<evidence type="ECO:0000256" key="7">
    <source>
        <dbReference type="RuleBase" id="RU361156"/>
    </source>
</evidence>
<dbReference type="AlphaFoldDB" id="T0RR84"/>
<proteinExistence type="inferred from homology"/>
<dbReference type="PANTHER" id="PTHR11802:SF113">
    <property type="entry name" value="SERINE CARBOXYPEPTIDASE CTSA-4.1"/>
    <property type="match status" value="1"/>
</dbReference>
<dbReference type="OMA" id="AVPKCHK"/>
<evidence type="ECO:0000256" key="6">
    <source>
        <dbReference type="ARBA" id="ARBA00023180"/>
    </source>
</evidence>
<accession>T0RR84</accession>
<keyword evidence="6" id="KW-0325">Glycoprotein</keyword>
<dbReference type="InterPro" id="IPR029058">
    <property type="entry name" value="AB_hydrolase_fold"/>
</dbReference>
<keyword evidence="8" id="KW-0812">Transmembrane</keyword>
<dbReference type="PRINTS" id="PR00724">
    <property type="entry name" value="CRBOXYPTASEC"/>
</dbReference>
<dbReference type="Gene3D" id="3.40.50.1820">
    <property type="entry name" value="alpha/beta hydrolase"/>
    <property type="match status" value="1"/>
</dbReference>
<dbReference type="GO" id="GO:0004185">
    <property type="term" value="F:serine-type carboxypeptidase activity"/>
    <property type="evidence" value="ECO:0007669"/>
    <property type="project" value="UniProtKB-UniRule"/>
</dbReference>
<keyword evidence="2 7" id="KW-0121">Carboxypeptidase</keyword>
<keyword evidence="4" id="KW-0732">Signal</keyword>
<dbReference type="EC" id="3.4.16.-" evidence="7"/>
<protein>
    <recommendedName>
        <fullName evidence="7">Carboxypeptidase</fullName>
        <ecNumber evidence="7">3.4.16.-</ecNumber>
    </recommendedName>
</protein>
<dbReference type="EMBL" id="JH767163">
    <property type="protein sequence ID" value="EQC32592.1"/>
    <property type="molecule type" value="Genomic_DNA"/>
</dbReference>
<keyword evidence="8" id="KW-1133">Transmembrane helix</keyword>
<dbReference type="eggNOG" id="KOG1282">
    <property type="taxonomic scope" value="Eukaryota"/>
</dbReference>
<dbReference type="InterPro" id="IPR018202">
    <property type="entry name" value="Ser_caboxypep_ser_AS"/>
</dbReference>
<dbReference type="GeneID" id="19950636"/>
<dbReference type="STRING" id="1156394.T0RR84"/>
<name>T0RR84_SAPDV</name>
<evidence type="ECO:0000256" key="4">
    <source>
        <dbReference type="ARBA" id="ARBA00022729"/>
    </source>
</evidence>
<evidence type="ECO:0000256" key="5">
    <source>
        <dbReference type="ARBA" id="ARBA00022801"/>
    </source>
</evidence>
<evidence type="ECO:0000256" key="1">
    <source>
        <dbReference type="ARBA" id="ARBA00009431"/>
    </source>
</evidence>
<evidence type="ECO:0000313" key="10">
    <source>
        <dbReference type="Proteomes" id="UP000030762"/>
    </source>
</evidence>
<dbReference type="SUPFAM" id="SSF53474">
    <property type="entry name" value="alpha/beta-Hydrolases"/>
    <property type="match status" value="1"/>
</dbReference>
<keyword evidence="3 7" id="KW-0645">Protease</keyword>
<evidence type="ECO:0000256" key="8">
    <source>
        <dbReference type="SAM" id="Phobius"/>
    </source>
</evidence>
<dbReference type="InterPro" id="IPR001563">
    <property type="entry name" value="Peptidase_S10"/>
</dbReference>
<evidence type="ECO:0000256" key="3">
    <source>
        <dbReference type="ARBA" id="ARBA00022670"/>
    </source>
</evidence>
<dbReference type="Gene3D" id="1.10.287.410">
    <property type="match status" value="1"/>
</dbReference>
<comment type="similarity">
    <text evidence="1 7">Belongs to the peptidase S10 family.</text>
</comment>
<dbReference type="Proteomes" id="UP000030762">
    <property type="component" value="Unassembled WGS sequence"/>
</dbReference>
<dbReference type="RefSeq" id="XP_008614093.1">
    <property type="nucleotide sequence ID" value="XM_008615871.1"/>
</dbReference>
<organism evidence="9 10">
    <name type="scientific">Saprolegnia diclina (strain VS20)</name>
    <dbReference type="NCBI Taxonomy" id="1156394"/>
    <lineage>
        <taxon>Eukaryota</taxon>
        <taxon>Sar</taxon>
        <taxon>Stramenopiles</taxon>
        <taxon>Oomycota</taxon>
        <taxon>Saprolegniomycetes</taxon>
        <taxon>Saprolegniales</taxon>
        <taxon>Saprolegniaceae</taxon>
        <taxon>Saprolegnia</taxon>
    </lineage>
</organism>
<sequence>MSTTEKSPLFSVQVKPRKAPEASYKKWLLAIGAAGVIAALALLTLSRGPSPSTDFCDATFQESGYIKLPHKVDDHYFYWFFESRSNPATDPLVLWLTGGPGGSSMVALLTENGPCTIDANLNTVDNPHSWTSHANVIWLDQPTGVGFSYTTSDKDDDHNQVDVGRNIYAFLQEFLTKHPKYAKSPFFITGESYAGHYVPAAAHYIVGMANATSDVRINLQGIAIGNGMTDTITQIPYSAHMARGNKYIDLASPEGFVTLKAEAAACGKLVVLCQTNDSVCPEATQYWGEHILGPMMSYNNKTGNPYDIREDCSAGGCVDHVANARAFLNTPAVQSRLGVHDNMTWTEVAMRVYGDFSIDFMKDYVSFVPPVLAAGVRVMVYAGDADLMCNWVGNEAWTKTLQWPGKAAFNNVSVSPLLVNGKEAGNVRATDLLSFVRVFEAGHMVPMDQPQVSLTLMDRFFNNARLDA</sequence>
<dbReference type="PROSITE" id="PS00131">
    <property type="entry name" value="CARBOXYPEPT_SER_SER"/>
    <property type="match status" value="1"/>
</dbReference>